<dbReference type="InterPro" id="IPR042316">
    <property type="entry name" value="IRKI-like"/>
</dbReference>
<dbReference type="PANTHER" id="PTHR31029:SF4">
    <property type="entry name" value="CYCLIN-DEPENDENT KINASE-LIKE PROTEIN"/>
    <property type="match status" value="1"/>
</dbReference>
<feature type="compositionally biased region" description="Basic residues" evidence="1">
    <location>
        <begin position="82"/>
        <end position="92"/>
    </location>
</feature>
<feature type="compositionally biased region" description="Polar residues" evidence="1">
    <location>
        <begin position="55"/>
        <end position="69"/>
    </location>
</feature>
<organism evidence="3 4">
    <name type="scientific">Artemisia annua</name>
    <name type="common">Sweet wormwood</name>
    <dbReference type="NCBI Taxonomy" id="35608"/>
    <lineage>
        <taxon>Eukaryota</taxon>
        <taxon>Viridiplantae</taxon>
        <taxon>Streptophyta</taxon>
        <taxon>Embryophyta</taxon>
        <taxon>Tracheophyta</taxon>
        <taxon>Spermatophyta</taxon>
        <taxon>Magnoliopsida</taxon>
        <taxon>eudicotyledons</taxon>
        <taxon>Gunneridae</taxon>
        <taxon>Pentapetalae</taxon>
        <taxon>asterids</taxon>
        <taxon>campanulids</taxon>
        <taxon>Asterales</taxon>
        <taxon>Asteraceae</taxon>
        <taxon>Asteroideae</taxon>
        <taxon>Anthemideae</taxon>
        <taxon>Artemisiinae</taxon>
        <taxon>Artemisia</taxon>
    </lineage>
</organism>
<sequence length="568" mass="64487">MMFTLSLCLSFTNLYNHTKNRRGCFFLFLSPHLILLSTPIQECEREGKEDDDQSCEQNSSVKATPSTEDSYYIHKPTPLHNHTPKHTTKPSKKRSESYDDRGISCNKCRPSAREKFSVVPLDTSTVGRHSNASPNGLFKSIFSRVIKSPRSASTSASSEGLGKDDQWKSAVAELSHKLIHATKKRDEAILEASRLKFSMGELEKKLSKLEVYCHSLKSGLDDCANKASGVKHEPIKIGDHDRVIEHFLVSVSESRSTMRHLSRSLTLQLPQIAGGKLYDRIQLLLQPYDIKITASTNPRIVLLYLEALLNRAFFEDFESPGFQKSGANRTLNPIHRCEENFKSFLRLKELSWEEVLNKGTKQFSEEFSKFCDRKMSEVVSMLGWTRAWPEPLLQAFFGASKAIWLVHLLANSVHPGLPIFRVDKGMRFDSIYMEDMGGDKAKKFTSPMVRVMVEPGFYIYGNVVKCKVICRDGCDVCILRSEREIVLIHASLEPSLSTFVLVLREGIDKFARNKGFTDTTVVVEGIRRYLKSTLIDGDKKIVFNNHFEPELFDPEFSSEDFKVKADDN</sequence>
<dbReference type="PANTHER" id="PTHR31029">
    <property type="entry name" value="CYCLIN-DEPENDENT KINASE-LIKE PROTEIN"/>
    <property type="match status" value="1"/>
</dbReference>
<evidence type="ECO:0000256" key="1">
    <source>
        <dbReference type="SAM" id="MobiDB-lite"/>
    </source>
</evidence>
<proteinExistence type="predicted"/>
<dbReference type="InterPro" id="IPR056813">
    <property type="entry name" value="GIL1_IRKI_C"/>
</dbReference>
<evidence type="ECO:0000313" key="4">
    <source>
        <dbReference type="Proteomes" id="UP000245207"/>
    </source>
</evidence>
<dbReference type="STRING" id="35608.A0A2U1PYD8"/>
<dbReference type="OrthoDB" id="785851at2759"/>
<accession>A0A2U1PYD8</accession>
<gene>
    <name evidence="3" type="ORF">CTI12_AA098060</name>
</gene>
<dbReference type="EMBL" id="PKPP01000607">
    <property type="protein sequence ID" value="PWA90717.1"/>
    <property type="molecule type" value="Genomic_DNA"/>
</dbReference>
<feature type="compositionally biased region" description="Basic and acidic residues" evidence="1">
    <location>
        <begin position="93"/>
        <end position="102"/>
    </location>
</feature>
<feature type="domain" description="GIL1/IRKI C-terminal" evidence="2">
    <location>
        <begin position="419"/>
        <end position="468"/>
    </location>
</feature>
<feature type="region of interest" description="Disordered" evidence="1">
    <location>
        <begin position="46"/>
        <end position="104"/>
    </location>
</feature>
<dbReference type="AlphaFoldDB" id="A0A2U1PYD8"/>
<protein>
    <recommendedName>
        <fullName evidence="2">GIL1/IRKI C-terminal domain-containing protein</fullName>
    </recommendedName>
</protein>
<evidence type="ECO:0000259" key="2">
    <source>
        <dbReference type="Pfam" id="PF24994"/>
    </source>
</evidence>
<dbReference type="Pfam" id="PF24994">
    <property type="entry name" value="GIL1_IRKI_C"/>
    <property type="match status" value="1"/>
</dbReference>
<dbReference type="Proteomes" id="UP000245207">
    <property type="component" value="Unassembled WGS sequence"/>
</dbReference>
<comment type="caution">
    <text evidence="3">The sequence shown here is derived from an EMBL/GenBank/DDBJ whole genome shotgun (WGS) entry which is preliminary data.</text>
</comment>
<evidence type="ECO:0000313" key="3">
    <source>
        <dbReference type="EMBL" id="PWA90717.1"/>
    </source>
</evidence>
<reference evidence="3 4" key="1">
    <citation type="journal article" date="2018" name="Mol. Plant">
        <title>The genome of Artemisia annua provides insight into the evolution of Asteraceae family and artemisinin biosynthesis.</title>
        <authorList>
            <person name="Shen Q."/>
            <person name="Zhang L."/>
            <person name="Liao Z."/>
            <person name="Wang S."/>
            <person name="Yan T."/>
            <person name="Shi P."/>
            <person name="Liu M."/>
            <person name="Fu X."/>
            <person name="Pan Q."/>
            <person name="Wang Y."/>
            <person name="Lv Z."/>
            <person name="Lu X."/>
            <person name="Zhang F."/>
            <person name="Jiang W."/>
            <person name="Ma Y."/>
            <person name="Chen M."/>
            <person name="Hao X."/>
            <person name="Li L."/>
            <person name="Tang Y."/>
            <person name="Lv G."/>
            <person name="Zhou Y."/>
            <person name="Sun X."/>
            <person name="Brodelius P.E."/>
            <person name="Rose J.K.C."/>
            <person name="Tang K."/>
        </authorList>
    </citation>
    <scope>NUCLEOTIDE SEQUENCE [LARGE SCALE GENOMIC DNA]</scope>
    <source>
        <strain evidence="4">cv. Huhao1</strain>
        <tissue evidence="3">Leaf</tissue>
    </source>
</reference>
<name>A0A2U1PYD8_ARTAN</name>
<keyword evidence="4" id="KW-1185">Reference proteome</keyword>